<evidence type="ECO:0000256" key="2">
    <source>
        <dbReference type="SAM" id="Phobius"/>
    </source>
</evidence>
<evidence type="ECO:0008006" key="5">
    <source>
        <dbReference type="Google" id="ProtNLM"/>
    </source>
</evidence>
<evidence type="ECO:0000313" key="3">
    <source>
        <dbReference type="EMBL" id="MBG6068914.1"/>
    </source>
</evidence>
<organism evidence="3 4">
    <name type="scientific">Micromonospora ureilytica</name>
    <dbReference type="NCBI Taxonomy" id="709868"/>
    <lineage>
        <taxon>Bacteria</taxon>
        <taxon>Bacillati</taxon>
        <taxon>Actinomycetota</taxon>
        <taxon>Actinomycetes</taxon>
        <taxon>Micromonosporales</taxon>
        <taxon>Micromonosporaceae</taxon>
        <taxon>Micromonospora</taxon>
    </lineage>
</organism>
<name>A0ABS0JPD5_9ACTN</name>
<evidence type="ECO:0000256" key="1">
    <source>
        <dbReference type="SAM" id="MobiDB-lite"/>
    </source>
</evidence>
<keyword evidence="2" id="KW-0812">Transmembrane</keyword>
<keyword evidence="2" id="KW-0472">Membrane</keyword>
<dbReference type="EMBL" id="JADOTX010000001">
    <property type="protein sequence ID" value="MBG6068914.1"/>
    <property type="molecule type" value="Genomic_DNA"/>
</dbReference>
<dbReference type="RefSeq" id="WP_196929037.1">
    <property type="nucleotide sequence ID" value="NZ_JADOTX010000001.1"/>
</dbReference>
<feature type="transmembrane region" description="Helical" evidence="2">
    <location>
        <begin position="37"/>
        <end position="57"/>
    </location>
</feature>
<protein>
    <recommendedName>
        <fullName evidence="5">Restriction endonuclease type IV Mrr domain-containing protein</fullName>
    </recommendedName>
</protein>
<dbReference type="Proteomes" id="UP000614915">
    <property type="component" value="Unassembled WGS sequence"/>
</dbReference>
<feature type="region of interest" description="Disordered" evidence="1">
    <location>
        <begin position="1"/>
        <end position="31"/>
    </location>
</feature>
<keyword evidence="4" id="KW-1185">Reference proteome</keyword>
<accession>A0ABS0JPD5</accession>
<proteinExistence type="predicted"/>
<feature type="transmembrane region" description="Helical" evidence="2">
    <location>
        <begin position="64"/>
        <end position="84"/>
    </location>
</feature>
<gene>
    <name evidence="3" type="ORF">IW248_005201</name>
</gene>
<comment type="caution">
    <text evidence="3">The sequence shown here is derived from an EMBL/GenBank/DDBJ whole genome shotgun (WGS) entry which is preliminary data.</text>
</comment>
<evidence type="ECO:0000313" key="4">
    <source>
        <dbReference type="Proteomes" id="UP000614915"/>
    </source>
</evidence>
<sequence>MTQEDATNANEQEAEMPPHAEPPGDNPPDPMIAWERIAAGVAGLAAGGAGGAAVFITDNQAGSAALALVGAAFLFVAVQGTPLIRIGAGSNSLELERRRQRLKRAVERAEKEGNVDAAYGIIEGARIAEPEIEELPEYQALMYEDYLATALTGLGARVARLRVDQWFDMLAQTASGSAAVVVKYREHGPLGLKDLERADYATQRARVGGVLVVTNAPLSGEVEQYNASRSPDDRPIEAVTWNDARDNGLLARALARTARQ</sequence>
<feature type="compositionally biased region" description="Pro residues" evidence="1">
    <location>
        <begin position="19"/>
        <end position="30"/>
    </location>
</feature>
<feature type="compositionally biased region" description="Polar residues" evidence="1">
    <location>
        <begin position="1"/>
        <end position="11"/>
    </location>
</feature>
<keyword evidence="2" id="KW-1133">Transmembrane helix</keyword>
<reference evidence="3 4" key="1">
    <citation type="submission" date="2020-11" db="EMBL/GenBank/DDBJ databases">
        <title>Sequencing the genomes of 1000 actinobacteria strains.</title>
        <authorList>
            <person name="Klenk H.-P."/>
        </authorList>
    </citation>
    <scope>NUCLEOTIDE SEQUENCE [LARGE SCALE GENOMIC DNA]</scope>
    <source>
        <strain evidence="3 4">DSM 101692</strain>
    </source>
</reference>